<evidence type="ECO:0000313" key="1">
    <source>
        <dbReference type="EMBL" id="KAK7241354.1"/>
    </source>
</evidence>
<proteinExistence type="predicted"/>
<gene>
    <name evidence="1" type="ORF">SO694_00059024</name>
</gene>
<comment type="caution">
    <text evidence="1">The sequence shown here is derived from an EMBL/GenBank/DDBJ whole genome shotgun (WGS) entry which is preliminary data.</text>
</comment>
<dbReference type="Proteomes" id="UP001363151">
    <property type="component" value="Unassembled WGS sequence"/>
</dbReference>
<accession>A0ABR1FYL3</accession>
<protein>
    <submittedName>
        <fullName evidence="1">Uncharacterized protein</fullName>
    </submittedName>
</protein>
<sequence>MVRRICAFLCGVAAFQHPQHRGYARRTIVVKNGDALVECALVPGAAAKVEGWLDGWSASPLSDPQFPVTVDASTPTIRVRYVAMPDNGVDVAYRPAGSDSPFGAVVVERVGPPAAASIKELVRGAEARVAASLREGLAAASLSAVATAAAPEVLVGEEPPRRALDPKLYDGSYGEDFEAEVLDLFDAGETEAGPADATVQAMFAAGGARRAAGGRGRAARRGALLEDGLVDVEQAQFDVALGNGLKGGVDILAAPQAVRGAASRPPRGAGRRAGEAAPAEASPLIAARFDVLLREVMGAADASVANLVADAYRDVLLDAAFPALARAALRACDSDEAAARTAAALDTLNGKVIDLVTQLAEMAAFAEKNHLETIRLLCDSAKSAGDAGLRDAARKFRHRLDEDFVAYLKHAIAVEAAKLRDRGVADPANAPSEWLAVLDGVRTAAYAELAKDVHADVDVIKNVLAIKDPAARRECLRLNVEGIAGQPDRVRAFRKTANNIFDNLLDSNPDVAPGAELVAALAQLRADLLEFSPGVADDAPGQYLVDDADRAPKELEAAAE</sequence>
<evidence type="ECO:0000313" key="2">
    <source>
        <dbReference type="Proteomes" id="UP001363151"/>
    </source>
</evidence>
<name>A0ABR1FYL3_AURAN</name>
<reference evidence="1 2" key="1">
    <citation type="submission" date="2024-03" db="EMBL/GenBank/DDBJ databases">
        <title>Aureococcus anophagefferens CCMP1851 and Kratosvirus quantuckense: Draft genome of a second virus-susceptible host strain in the model system.</title>
        <authorList>
            <person name="Chase E."/>
            <person name="Truchon A.R."/>
            <person name="Schepens W."/>
            <person name="Wilhelm S.W."/>
        </authorList>
    </citation>
    <scope>NUCLEOTIDE SEQUENCE [LARGE SCALE GENOMIC DNA]</scope>
    <source>
        <strain evidence="1 2">CCMP1851</strain>
    </source>
</reference>
<keyword evidence="2" id="KW-1185">Reference proteome</keyword>
<organism evidence="1 2">
    <name type="scientific">Aureococcus anophagefferens</name>
    <name type="common">Harmful bloom alga</name>
    <dbReference type="NCBI Taxonomy" id="44056"/>
    <lineage>
        <taxon>Eukaryota</taxon>
        <taxon>Sar</taxon>
        <taxon>Stramenopiles</taxon>
        <taxon>Ochrophyta</taxon>
        <taxon>Pelagophyceae</taxon>
        <taxon>Pelagomonadales</taxon>
        <taxon>Pelagomonadaceae</taxon>
        <taxon>Aureococcus</taxon>
    </lineage>
</organism>
<dbReference type="EMBL" id="JBBJCI010000202">
    <property type="protein sequence ID" value="KAK7241354.1"/>
    <property type="molecule type" value="Genomic_DNA"/>
</dbReference>